<dbReference type="Gene3D" id="3.10.196.10">
    <property type="entry name" value="Vitamin B12-dependent methionine synthase, activation domain"/>
    <property type="match status" value="1"/>
</dbReference>
<evidence type="ECO:0000256" key="4">
    <source>
        <dbReference type="ARBA" id="ARBA00022605"/>
    </source>
</evidence>
<dbReference type="SMART" id="SM01018">
    <property type="entry name" value="B12-binding_2"/>
    <property type="match status" value="1"/>
</dbReference>
<dbReference type="InterPro" id="IPR011005">
    <property type="entry name" value="Dihydropteroate_synth-like_sf"/>
</dbReference>
<dbReference type="SUPFAM" id="SSF52242">
    <property type="entry name" value="Cobalamin (vitamin B12)-binding domain"/>
    <property type="match status" value="1"/>
</dbReference>
<feature type="binding site" evidence="15">
    <location>
        <begin position="863"/>
        <end position="864"/>
    </location>
    <ligand>
        <name>S-adenosyl-L-methionine</name>
        <dbReference type="ChEBI" id="CHEBI:59789"/>
    </ligand>
</feature>
<keyword evidence="11" id="KW-0486">Methionine biosynthesis</keyword>
<dbReference type="GO" id="GO:0008705">
    <property type="term" value="F:methionine synthase activity"/>
    <property type="evidence" value="ECO:0007669"/>
    <property type="project" value="UniProtKB-EC"/>
</dbReference>
<evidence type="ECO:0000259" key="19">
    <source>
        <dbReference type="PROSITE" id="PS51337"/>
    </source>
</evidence>
<dbReference type="Gene3D" id="3.20.20.20">
    <property type="entry name" value="Dihydropteroate synthase-like"/>
    <property type="match status" value="1"/>
</dbReference>
<dbReference type="InterPro" id="IPR036724">
    <property type="entry name" value="Cobalamin-bd_sf"/>
</dbReference>
<keyword evidence="5 14" id="KW-0846">Cobalamin</keyword>
<dbReference type="PANTHER" id="PTHR45833:SF1">
    <property type="entry name" value="METHIONINE SYNTHASE"/>
    <property type="match status" value="1"/>
</dbReference>
<dbReference type="GO" id="GO:0008270">
    <property type="term" value="F:zinc ion binding"/>
    <property type="evidence" value="ECO:0007669"/>
    <property type="project" value="InterPro"/>
</dbReference>
<keyword evidence="21" id="KW-1185">Reference proteome</keyword>
<accession>A0A654LZ01</accession>
<evidence type="ECO:0000256" key="6">
    <source>
        <dbReference type="ARBA" id="ARBA00022679"/>
    </source>
</evidence>
<dbReference type="Pfam" id="PF02310">
    <property type="entry name" value="B12-binding"/>
    <property type="match status" value="1"/>
</dbReference>
<evidence type="ECO:0000256" key="2">
    <source>
        <dbReference type="ARBA" id="ARBA00010398"/>
    </source>
</evidence>
<dbReference type="GO" id="GO:0031419">
    <property type="term" value="F:cobalamin binding"/>
    <property type="evidence" value="ECO:0007669"/>
    <property type="project" value="UniProtKB-KW"/>
</dbReference>
<gene>
    <name evidence="20" type="primary">metH_1</name>
    <name evidence="20" type="ORF">NMY3_02485</name>
</gene>
<dbReference type="PROSITE" id="PS50974">
    <property type="entry name" value="ADOMET_ACTIVATION"/>
    <property type="match status" value="1"/>
</dbReference>
<dbReference type="Pfam" id="PF00809">
    <property type="entry name" value="Pterin_bind"/>
    <property type="match status" value="1"/>
</dbReference>
<dbReference type="AlphaFoldDB" id="A0A654LZ01"/>
<keyword evidence="7 15" id="KW-0949">S-adenosyl-L-methionine</keyword>
<dbReference type="GO" id="GO:0050667">
    <property type="term" value="P:homocysteine metabolic process"/>
    <property type="evidence" value="ECO:0007669"/>
    <property type="project" value="TreeGrafter"/>
</dbReference>
<dbReference type="InterPro" id="IPR004223">
    <property type="entry name" value="VitB12-dep_Met_synth_activ_dom"/>
</dbReference>
<dbReference type="RefSeq" id="WP_196815901.1">
    <property type="nucleotide sequence ID" value="NZ_CP012850.1"/>
</dbReference>
<dbReference type="Gene3D" id="1.10.1240.10">
    <property type="entry name" value="Methionine synthase domain"/>
    <property type="match status" value="1"/>
</dbReference>
<feature type="binding site" evidence="15">
    <location>
        <begin position="458"/>
        <end position="462"/>
    </location>
    <ligand>
        <name>methylcob(III)alamin</name>
        <dbReference type="ChEBI" id="CHEBI:28115"/>
    </ligand>
</feature>
<feature type="binding site" description="axial binding residue" evidence="14">
    <location>
        <position position="461"/>
    </location>
    <ligand>
        <name>methylcob(III)alamin</name>
        <dbReference type="ChEBI" id="CHEBI:28115"/>
    </ligand>
    <ligandPart>
        <name>Co</name>
        <dbReference type="ChEBI" id="CHEBI:27638"/>
    </ligandPart>
</feature>
<evidence type="ECO:0000256" key="7">
    <source>
        <dbReference type="ARBA" id="ARBA00022691"/>
    </source>
</evidence>
<dbReference type="InterPro" id="IPR037010">
    <property type="entry name" value="VitB12-dep_Met_synth_activ_sf"/>
</dbReference>
<comment type="cofactor">
    <cofactor evidence="1">
        <name>Zn(2+)</name>
        <dbReference type="ChEBI" id="CHEBI:29105"/>
    </cofactor>
</comment>
<evidence type="ECO:0000313" key="20">
    <source>
        <dbReference type="EMBL" id="ALI36678.1"/>
    </source>
</evidence>
<dbReference type="PANTHER" id="PTHR45833">
    <property type="entry name" value="METHIONINE SYNTHASE"/>
    <property type="match status" value="1"/>
</dbReference>
<dbReference type="Proteomes" id="UP000058925">
    <property type="component" value="Chromosome"/>
</dbReference>
<evidence type="ECO:0000259" key="16">
    <source>
        <dbReference type="PROSITE" id="PS50972"/>
    </source>
</evidence>
<keyword evidence="4" id="KW-0028">Amino-acid biosynthesis</keyword>
<keyword evidence="12" id="KW-0170">Cobalt</keyword>
<dbReference type="OrthoDB" id="134276at2157"/>
<keyword evidence="3 20" id="KW-0489">Methyltransferase</keyword>
<dbReference type="Pfam" id="PF02965">
    <property type="entry name" value="Met_synt_B12"/>
    <property type="match status" value="1"/>
</dbReference>
<evidence type="ECO:0000256" key="8">
    <source>
        <dbReference type="ARBA" id="ARBA00022723"/>
    </source>
</evidence>
<dbReference type="InterPro" id="IPR003759">
    <property type="entry name" value="Cbl-bd_cap"/>
</dbReference>
<keyword evidence="9" id="KW-0677">Repeat</keyword>
<protein>
    <submittedName>
        <fullName evidence="20">Methionine synthase</fullName>
        <ecNumber evidence="20">2.1.1.13</ecNumber>
    </submittedName>
</protein>
<dbReference type="SUPFAM" id="SSF51717">
    <property type="entry name" value="Dihydropteroate synthetase-like"/>
    <property type="match status" value="1"/>
</dbReference>
<evidence type="ECO:0000256" key="15">
    <source>
        <dbReference type="PIRSR" id="PIRSR000381-2"/>
    </source>
</evidence>
<evidence type="ECO:0000256" key="13">
    <source>
        <dbReference type="ARBA" id="ARBA00034478"/>
    </source>
</evidence>
<proteinExistence type="inferred from homology"/>
<evidence type="ECO:0000256" key="14">
    <source>
        <dbReference type="PIRSR" id="PIRSR000381-1"/>
    </source>
</evidence>
<evidence type="ECO:0000256" key="12">
    <source>
        <dbReference type="ARBA" id="ARBA00023285"/>
    </source>
</evidence>
<dbReference type="InterPro" id="IPR006158">
    <property type="entry name" value="Cobalamin-bd"/>
</dbReference>
<dbReference type="EC" id="2.1.1.13" evidence="20"/>
<evidence type="ECO:0000256" key="3">
    <source>
        <dbReference type="ARBA" id="ARBA00022603"/>
    </source>
</evidence>
<dbReference type="Gene3D" id="3.40.50.280">
    <property type="entry name" value="Cobalamin-binding domain"/>
    <property type="match status" value="1"/>
</dbReference>
<dbReference type="InterPro" id="IPR000489">
    <property type="entry name" value="Pterin-binding_dom"/>
</dbReference>
<evidence type="ECO:0000256" key="11">
    <source>
        <dbReference type="ARBA" id="ARBA00023167"/>
    </source>
</evidence>
<dbReference type="KEGG" id="taa:NMY3_02485"/>
<dbReference type="GeneID" id="60422426"/>
<feature type="domain" description="B12-binding" evidence="18">
    <location>
        <begin position="448"/>
        <end position="586"/>
    </location>
</feature>
<dbReference type="InterPro" id="IPR036594">
    <property type="entry name" value="Meth_synthase_dom"/>
</dbReference>
<dbReference type="SUPFAM" id="SSF56507">
    <property type="entry name" value="Methionine synthase activation domain-like"/>
    <property type="match status" value="1"/>
</dbReference>
<feature type="binding site" evidence="15">
    <location>
        <position position="809"/>
    </location>
    <ligand>
        <name>S-adenosyl-L-methionine</name>
        <dbReference type="ChEBI" id="CHEBI:59789"/>
    </ligand>
</feature>
<reference evidence="21" key="1">
    <citation type="submission" date="2015-10" db="EMBL/GenBank/DDBJ databases">
        <title>Niche specialization of a soil ammonia-oxidizing archaeon, Candidatus Nitrosocosmicus oleophilus.</title>
        <authorList>
            <person name="Jung M.-Y."/>
            <person name="Rhee S.-K."/>
        </authorList>
    </citation>
    <scope>NUCLEOTIDE SEQUENCE [LARGE SCALE GENOMIC DNA]</scope>
    <source>
        <strain evidence="21">MY3</strain>
    </source>
</reference>
<dbReference type="EMBL" id="CP012850">
    <property type="protein sequence ID" value="ALI36678.1"/>
    <property type="molecule type" value="Genomic_DNA"/>
</dbReference>
<name>A0A654LZ01_9ARCH</name>
<evidence type="ECO:0000259" key="17">
    <source>
        <dbReference type="PROSITE" id="PS50974"/>
    </source>
</evidence>
<organism evidence="20 21">
    <name type="scientific">Candidatus Nitrosocosmicus oleophilus</name>
    <dbReference type="NCBI Taxonomy" id="1353260"/>
    <lineage>
        <taxon>Archaea</taxon>
        <taxon>Nitrososphaerota</taxon>
        <taxon>Nitrososphaeria</taxon>
        <taxon>Nitrososphaerales</taxon>
        <taxon>Nitrososphaeraceae</taxon>
        <taxon>Candidatus Nitrosocosmicus</taxon>
    </lineage>
</organism>
<feature type="domain" description="Pterin-binding" evidence="16">
    <location>
        <begin position="26"/>
        <end position="286"/>
    </location>
</feature>
<dbReference type="PROSITE" id="PS51337">
    <property type="entry name" value="B12_BINDING_NTER"/>
    <property type="match status" value="1"/>
</dbReference>
<dbReference type="PROSITE" id="PS50972">
    <property type="entry name" value="PTERIN_BINDING"/>
    <property type="match status" value="1"/>
</dbReference>
<keyword evidence="10" id="KW-0862">Zinc</keyword>
<feature type="binding site" evidence="15">
    <location>
        <position position="565"/>
    </location>
    <ligand>
        <name>methylcob(III)alamin</name>
        <dbReference type="ChEBI" id="CHEBI:28115"/>
    </ligand>
</feature>
<comment type="pathway">
    <text evidence="13">Amino-acid biosynthesis; L-methionine biosynthesis via de novo pathway.</text>
</comment>
<evidence type="ECO:0000256" key="5">
    <source>
        <dbReference type="ARBA" id="ARBA00022628"/>
    </source>
</evidence>
<dbReference type="InterPro" id="IPR050554">
    <property type="entry name" value="Met_Synthase/Corrinoid"/>
</dbReference>
<feature type="domain" description="B12-binding N-terminal" evidence="19">
    <location>
        <begin position="343"/>
        <end position="448"/>
    </location>
</feature>
<evidence type="ECO:0000256" key="10">
    <source>
        <dbReference type="ARBA" id="ARBA00022833"/>
    </source>
</evidence>
<dbReference type="PIRSF" id="PIRSF000381">
    <property type="entry name" value="MetH"/>
    <property type="match status" value="1"/>
</dbReference>
<feature type="binding site" evidence="15">
    <location>
        <position position="506"/>
    </location>
    <ligand>
        <name>methylcob(III)alamin</name>
        <dbReference type="ChEBI" id="CHEBI:28115"/>
    </ligand>
</feature>
<evidence type="ECO:0000256" key="1">
    <source>
        <dbReference type="ARBA" id="ARBA00001947"/>
    </source>
</evidence>
<evidence type="ECO:0000256" key="9">
    <source>
        <dbReference type="ARBA" id="ARBA00022737"/>
    </source>
</evidence>
<dbReference type="InterPro" id="IPR011822">
    <property type="entry name" value="MetH"/>
</dbReference>
<evidence type="ECO:0000259" key="18">
    <source>
        <dbReference type="PROSITE" id="PS51332"/>
    </source>
</evidence>
<feature type="domain" description="AdoMet activation" evidence="17">
    <location>
        <begin position="593"/>
        <end position="866"/>
    </location>
</feature>
<evidence type="ECO:0000313" key="21">
    <source>
        <dbReference type="Proteomes" id="UP000058925"/>
    </source>
</evidence>
<keyword evidence="6 20" id="KW-0808">Transferase</keyword>
<comment type="similarity">
    <text evidence="2">Belongs to the vitamin-B12 dependent methionine synthase family.</text>
</comment>
<dbReference type="GO" id="GO:0032259">
    <property type="term" value="P:methylation"/>
    <property type="evidence" value="ECO:0007669"/>
    <property type="project" value="UniProtKB-KW"/>
</dbReference>
<dbReference type="GO" id="GO:0046653">
    <property type="term" value="P:tetrahydrofolate metabolic process"/>
    <property type="evidence" value="ECO:0007669"/>
    <property type="project" value="TreeGrafter"/>
</dbReference>
<comment type="cofactor">
    <cofactor evidence="14">
        <name>methylcob(III)alamin</name>
        <dbReference type="ChEBI" id="CHEBI:28115"/>
    </cofactor>
</comment>
<dbReference type="PROSITE" id="PS51332">
    <property type="entry name" value="B12_BINDING"/>
    <property type="match status" value="1"/>
</dbReference>
<keyword evidence="8 14" id="KW-0479">Metal-binding</keyword>
<dbReference type="GO" id="GO:0005829">
    <property type="term" value="C:cytosol"/>
    <property type="evidence" value="ECO:0007669"/>
    <property type="project" value="TreeGrafter"/>
</dbReference>
<dbReference type="SUPFAM" id="SSF47644">
    <property type="entry name" value="Methionine synthase domain"/>
    <property type="match status" value="1"/>
</dbReference>
<sequence length="866" mass="97187">MKKIYNEKPKVSSALASLELHQNPRPLIIGERLNSQGSKKAKKMVLENDFDGLIELARYQVEDGAHCLDVCVATTERSDEQDFMQKLVKRLSLEIEAPLVIDSTDSKVIATALKQIPGVPIINSINLEGDGSRFDDITPLMKKYGAPAVSMCIGQKGMAKTSQEKLEVAGILHDKAIDLGLKPWQLIFDVLTFTLATGEEEYIESAAHTLEGIKLVKEKYPKSLTTLGLSNVSFGLPPLARKYLNSVFLYHAIKSGLDSVIINPKDIIPYPQINSKEKGICEDLIFNNKSSALSELITYFSSNDTVNSTGTAASTGTQKQNNLMEMDASWDAGKKCYFRIVNRLKDGIENDVVLSISERIASKDDFSISEVLLENYTKRTTLSGNKEKLHEAAVETLNEVLLPAMKEVGDKFGAGELILPFVLKSAECMKAAVLELEKYLIKQEGISKGKIVLCTVYGDVHDIGKNLVKTILVNNGYEVFDLGKQVPIPSIVNKIKEVNADAVGLSALLVSTSKQMQLFSEFLRENKMNIPVLCGGAAINSDYINRIAKGDGNIYKAGIFYCKTAFEGLKVMNNLMSGSKEEYMNKWLEKLSSWKERKYNEASNAQDLSNILSNVKPVRDKPVPPKFNFVTRLENKDLPLKEIWQYLNKKSLFVLSWGLRGKKSSELREEYEELLREWKIKVVEENLFDPHAVYSYFRCRKVGNNSLLVKYHDDNQIDSELTFEFPRSSNLTHLCLADYFDSESDDVVAFQSVTMGNKVTEIIDEWNKQGRYTDAYYLHGLAVETTEALADWVNYRIKKELMLKVGGLRYSWGYPSCPDITQHFMVWKLMNPSISGMTLTESGQIDPEFSTAAIVVHNPVAQYFTL</sequence>
<dbReference type="Pfam" id="PF02607">
    <property type="entry name" value="B12-binding_2"/>
    <property type="match status" value="1"/>
</dbReference>
<dbReference type="FunFam" id="3.20.20.20:FF:000007">
    <property type="entry name" value="Methionine synthase"/>
    <property type="match status" value="1"/>
</dbReference>